<evidence type="ECO:0000313" key="1">
    <source>
        <dbReference type="EMBL" id="UOO89619.1"/>
    </source>
</evidence>
<accession>A0ABY4E1E9</accession>
<proteinExistence type="predicted"/>
<dbReference type="InterPro" id="IPR036388">
    <property type="entry name" value="WH-like_DNA-bd_sf"/>
</dbReference>
<dbReference type="RefSeq" id="WP_058305510.1">
    <property type="nucleotide sequence ID" value="NZ_CABKVG010000007.1"/>
</dbReference>
<dbReference type="InterPro" id="IPR036390">
    <property type="entry name" value="WH_DNA-bd_sf"/>
</dbReference>
<protein>
    <submittedName>
        <fullName evidence="1">Uncharacterized protein</fullName>
    </submittedName>
</protein>
<dbReference type="SUPFAM" id="SSF46785">
    <property type="entry name" value="Winged helix' DNA-binding domain"/>
    <property type="match status" value="1"/>
</dbReference>
<sequence>MGNQALKDKILELLGQGPLSVTQLAGKLICANQKVMEAVDELDEYGLIVSSVEHGSVLYALVNAADAERPVRLDTQEIVVTRKTKADDKQLGSNSTISSTKQKILVLLRESPDGTLTRGHLMTGLKTTPTHEIDNALPKLKSDNAVHSVSRGVIRLGPMPIEEATDAIEKIVTQAIPEQTIATEVNAEAEPVEAIQATQAKAMEVETQDVWASNAAPLMSVVGTIEAPGFNEMKLGIFDDGSLLLKFSSGMNLTLTPDEALRVCKFWNQFYGSKQA</sequence>
<keyword evidence="2" id="KW-1185">Reference proteome</keyword>
<dbReference type="Gene3D" id="1.10.10.10">
    <property type="entry name" value="Winged helix-like DNA-binding domain superfamily/Winged helix DNA-binding domain"/>
    <property type="match status" value="1"/>
</dbReference>
<dbReference type="EMBL" id="CP091511">
    <property type="protein sequence ID" value="UOO89619.1"/>
    <property type="molecule type" value="Genomic_DNA"/>
</dbReference>
<reference evidence="1 2" key="1">
    <citation type="journal article" date="2022" name="Res Sq">
        <title>Evolution of multicellular longitudinally dividing oral cavity symbionts (Neisseriaceae).</title>
        <authorList>
            <person name="Nyongesa S."/>
            <person name="Weber P."/>
            <person name="Bernet E."/>
            <person name="Pullido F."/>
            <person name="Nieckarz M."/>
            <person name="Delaby M."/>
            <person name="Nieves C."/>
            <person name="Viehboeck T."/>
            <person name="Krause N."/>
            <person name="Rivera-Millot A."/>
            <person name="Nakamura A."/>
            <person name="Vischer N."/>
            <person name="VanNieuwenhze M."/>
            <person name="Brun Y."/>
            <person name="Cava F."/>
            <person name="Bulgheresi S."/>
            <person name="Veyrier F."/>
        </authorList>
    </citation>
    <scope>NUCLEOTIDE SEQUENCE [LARGE SCALE GENOMIC DNA]</scope>
    <source>
        <strain evidence="1 2">SN4</strain>
    </source>
</reference>
<gene>
    <name evidence="1" type="ORF">LVJ82_01135</name>
</gene>
<organism evidence="1 2">
    <name type="scientific">Vitreoscilla massiliensis</name>
    <dbReference type="NCBI Taxonomy" id="1689272"/>
    <lineage>
        <taxon>Bacteria</taxon>
        <taxon>Pseudomonadati</taxon>
        <taxon>Pseudomonadota</taxon>
        <taxon>Betaproteobacteria</taxon>
        <taxon>Neisseriales</taxon>
        <taxon>Neisseriaceae</taxon>
        <taxon>Vitreoscilla</taxon>
    </lineage>
</organism>
<name>A0ABY4E1E9_9NEIS</name>
<evidence type="ECO:0000313" key="2">
    <source>
        <dbReference type="Proteomes" id="UP000832011"/>
    </source>
</evidence>
<dbReference type="Proteomes" id="UP000832011">
    <property type="component" value="Chromosome"/>
</dbReference>